<evidence type="ECO:0000256" key="8">
    <source>
        <dbReference type="ARBA" id="ARBA00022840"/>
    </source>
</evidence>
<feature type="domain" description="HD Cas3-type" evidence="11">
    <location>
        <begin position="34"/>
        <end position="242"/>
    </location>
</feature>
<dbReference type="Proteomes" id="UP000194218">
    <property type="component" value="Chromosome"/>
</dbReference>
<dbReference type="Gene3D" id="1.10.132.100">
    <property type="match status" value="1"/>
</dbReference>
<dbReference type="GO" id="GO:0005524">
    <property type="term" value="F:ATP binding"/>
    <property type="evidence" value="ECO:0007669"/>
    <property type="project" value="UniProtKB-KW"/>
</dbReference>
<dbReference type="Pfam" id="PF22590">
    <property type="entry name" value="Cas3-like_C_2"/>
    <property type="match status" value="1"/>
</dbReference>
<dbReference type="KEGG" id="smao:CAG99_10335"/>
<comment type="similarity">
    <text evidence="1">In the N-terminal section; belongs to the CRISPR-associated nuclease Cas3-HD family.</text>
</comment>
<dbReference type="GO" id="GO:0004518">
    <property type="term" value="F:nuclease activity"/>
    <property type="evidence" value="ECO:0007669"/>
    <property type="project" value="UniProtKB-KW"/>
</dbReference>
<dbReference type="SUPFAM" id="SSF52540">
    <property type="entry name" value="P-loop containing nucleoside triphosphate hydrolases"/>
    <property type="match status" value="1"/>
</dbReference>
<dbReference type="SMART" id="SM00487">
    <property type="entry name" value="DEXDc"/>
    <property type="match status" value="1"/>
</dbReference>
<dbReference type="Gene3D" id="1.10.3210.30">
    <property type="match status" value="1"/>
</dbReference>
<dbReference type="EMBL" id="CP021121">
    <property type="protein sequence ID" value="ARQ69209.1"/>
    <property type="molecule type" value="Genomic_DNA"/>
</dbReference>
<evidence type="ECO:0000256" key="9">
    <source>
        <dbReference type="ARBA" id="ARBA00023118"/>
    </source>
</evidence>
<dbReference type="CDD" id="cd09641">
    <property type="entry name" value="Cas3''_I"/>
    <property type="match status" value="1"/>
</dbReference>
<keyword evidence="7" id="KW-0347">Helicase</keyword>
<dbReference type="InterPro" id="IPR027417">
    <property type="entry name" value="P-loop_NTPase"/>
</dbReference>
<dbReference type="PANTHER" id="PTHR47963">
    <property type="entry name" value="DEAD-BOX ATP-DEPENDENT RNA HELICASE 47, MITOCHONDRIAL"/>
    <property type="match status" value="1"/>
</dbReference>
<dbReference type="PANTHER" id="PTHR47963:SF9">
    <property type="entry name" value="CRISPR-ASSOCIATED ENDONUCLEASE_HELICASE CAS3"/>
    <property type="match status" value="1"/>
</dbReference>
<dbReference type="Pfam" id="PF09481">
    <property type="entry name" value="CRISPR_Cse1"/>
    <property type="match status" value="1"/>
</dbReference>
<feature type="region of interest" description="Disordered" evidence="10">
    <location>
        <begin position="1188"/>
        <end position="1220"/>
    </location>
</feature>
<evidence type="ECO:0000313" key="12">
    <source>
        <dbReference type="EMBL" id="ARQ69209.1"/>
    </source>
</evidence>
<evidence type="ECO:0000256" key="5">
    <source>
        <dbReference type="ARBA" id="ARBA00022741"/>
    </source>
</evidence>
<comment type="similarity">
    <text evidence="2">In the central section; belongs to the CRISPR-associated helicase Cas3 family.</text>
</comment>
<sequence>MSFVAAEDQSPRPDSGFTALSAAARSAWGKSDRDQGSWLPLWQHMADSGAVAGRLWDAWVPDQVRRLIAEALPDGEVDARRLVVWLATVHDIGKATPAFAHQYEPLAGRMRKAGLDMPYEQALRDDRRLAPHGLAGHILLQEWLEQRHGWTGRSSGQFAVVIGGHHGVPPGHHALHHLQLRPDLLRTPGPSEGLWKDVQYELLTACAEEADVEERLRAWTTVRLSQPVQVMLSALVILADWIASSVELFPYGRPAADRLERAWRGLDLPGPWCPDEPVGSASELFASRFDLPAGSTVRPVQEEAVRVARSMPGSGLLIIEAPMGEGKTEAALMAGEILAARAGAGGVFVALPTRATGDAMFERLLNWLDRLPGDTAPGRPGALNDRRSVFLAHAKSALNDQWAGLVRAGYRDIAAVELDGSEEISRPGAADRSHPAELEAHQWLRGRKKGMLASFAVGTIDQVLFAGLKSRHLALRHLALVGKVVVIDEVHAYDAYMSTYLERVLQWLGAYRVPVVLLSATLPAARRRALAAAYAGGPVEIDAPADAYPILTAVVPGEVPRVTRPAASGRRSEIRLEPLDDDLDVLVRRLGTELDDGGCALVVRNTVDRVQEAAERLRERFGERNVTVAHSRFLAADRAHKDTWLRKTFGPDGERPRGPHVVVASQVIEQSLDVDFDLLVTDLAPTDLMLQRMGRLHRHARKRPARLRAPLCLVTGVDWGQTPPEPARGSRGVYQGTHTLVRALAVLRPHLDGRSLRLPEDISPLVQAAYGDEPVGPESWRSAMDEARTAHRKQLADKRERAEVFRLGPVRRPGRPIVGWLEAGVGEADETRAGRAQVRDGEESLEVLVIQRRHDGSLATVPWLDRGRGGLELPEHCPPPSRAAGAVAASALTLPWHFSKPWVIDRTIAELERFHVEAWQRKDCFWLAGELILVLDADCQTRLAGYDLKYSQVDGLLIRPADARDARVVDLVPAFDLVSRPWIPVQFHDGVTGELSLRDVFARAEDVRRLVGDVPTQEFALMRLLLAIAHDALDGPEDLDAWEDLWRSAEPFAGVAAYLDRHRERFDLLHPERPFFQVAGLHTEKNEVAPLNRVVADVPNGEPFFSMRRPGVSGLSFAEGARWLVHAHAFDSSGIKSGAVGDHRVKGGKGYPLGVAWPGNLGGVMAEGDNLRETLLLNLIARDNNGILRDREPGEQDDLPAWRREAPGPGPSADLDEPDARRPSGVCDLYTWQSRRLLLHHHEGMVTGVVLGYGDPLSPYNRLNDEPMTAWRRSLAQEKKQRKSPIYLPRQHDPSRAAWRGLESLLPATFQAEESMSSGAEPARVIPSGIVRWLHLLAAEKVLPTERLIRTRTIGAIYGTQQSVIDEIVDDHVTLPVILLDKTLPEYAETARRAVSEAENAVTALGHLAGNLARAAGCDPTTPTATARDQGFGELDGPYRRWLADLGNTASPQAAHTEWRRTARRIVSDLGDKLLDSAGPASWEGRRMPTAEGDDRLIDLPQAEQWFRSRLNKIFPPPYQPPSSSDTATDAPHSPDDSPEPTA</sequence>
<dbReference type="Pfam" id="PF18019">
    <property type="entry name" value="Cas3_HD"/>
    <property type="match status" value="1"/>
</dbReference>
<dbReference type="Pfam" id="PF18395">
    <property type="entry name" value="Cas3_C"/>
    <property type="match status" value="1"/>
</dbReference>
<dbReference type="InterPro" id="IPR014001">
    <property type="entry name" value="Helicase_ATP-bd"/>
</dbReference>
<dbReference type="InterPro" id="IPR013381">
    <property type="entry name" value="CRISPR-assoc_prot_Cse1"/>
</dbReference>
<evidence type="ECO:0000256" key="2">
    <source>
        <dbReference type="ARBA" id="ARBA00009046"/>
    </source>
</evidence>
<reference evidence="12 13" key="1">
    <citation type="submission" date="2017-05" db="EMBL/GenBank/DDBJ databases">
        <title>Complete genome sequence of Streptomyces sp. SCSIO 03032 revealed the diverse biosynthetic pathways for its bioactive secondary metabolites.</title>
        <authorList>
            <person name="Ma L."/>
            <person name="Zhu Y."/>
            <person name="Zhang W."/>
            <person name="Zhang G."/>
            <person name="Tian X."/>
            <person name="Zhang S."/>
            <person name="Zhang C."/>
        </authorList>
    </citation>
    <scope>NUCLEOTIDE SEQUENCE [LARGE SCALE GENOMIC DNA]</scope>
    <source>
        <strain evidence="12 13">SCSIO 03032</strain>
    </source>
</reference>
<dbReference type="GO" id="GO:0051607">
    <property type="term" value="P:defense response to virus"/>
    <property type="evidence" value="ECO:0007669"/>
    <property type="project" value="UniProtKB-KW"/>
</dbReference>
<evidence type="ECO:0000256" key="3">
    <source>
        <dbReference type="ARBA" id="ARBA00022722"/>
    </source>
</evidence>
<dbReference type="NCBIfam" id="TIGR01587">
    <property type="entry name" value="cas3_core"/>
    <property type="match status" value="1"/>
</dbReference>
<dbReference type="InterPro" id="IPR050547">
    <property type="entry name" value="DEAD_box_RNA_helicases"/>
</dbReference>
<dbReference type="GO" id="GO:0016787">
    <property type="term" value="F:hydrolase activity"/>
    <property type="evidence" value="ECO:0007669"/>
    <property type="project" value="UniProtKB-KW"/>
</dbReference>
<organism evidence="12 13">
    <name type="scientific">Streptomyces marincola</name>
    <dbReference type="NCBI Taxonomy" id="2878388"/>
    <lineage>
        <taxon>Bacteria</taxon>
        <taxon>Bacillati</taxon>
        <taxon>Actinomycetota</taxon>
        <taxon>Actinomycetes</taxon>
        <taxon>Kitasatosporales</taxon>
        <taxon>Streptomycetaceae</taxon>
        <taxon>Streptomyces</taxon>
    </lineage>
</organism>
<keyword evidence="13" id="KW-1185">Reference proteome</keyword>
<dbReference type="GO" id="GO:0003724">
    <property type="term" value="F:RNA helicase activity"/>
    <property type="evidence" value="ECO:0007669"/>
    <property type="project" value="TreeGrafter"/>
</dbReference>
<dbReference type="OrthoDB" id="9810236at2"/>
<dbReference type="Gene3D" id="3.40.50.300">
    <property type="entry name" value="P-loop containing nucleotide triphosphate hydrolases"/>
    <property type="match status" value="2"/>
</dbReference>
<proteinExistence type="inferred from homology"/>
<keyword evidence="6" id="KW-0378">Hydrolase</keyword>
<keyword evidence="9" id="KW-0051">Antiviral defense</keyword>
<dbReference type="InterPro" id="IPR054712">
    <property type="entry name" value="Cas3-like_dom"/>
</dbReference>
<keyword evidence="3" id="KW-0540">Nuclease</keyword>
<evidence type="ECO:0000256" key="7">
    <source>
        <dbReference type="ARBA" id="ARBA00022806"/>
    </source>
</evidence>
<evidence type="ECO:0000256" key="10">
    <source>
        <dbReference type="SAM" id="MobiDB-lite"/>
    </source>
</evidence>
<keyword evidence="8" id="KW-0067">ATP-binding</keyword>
<dbReference type="InterPro" id="IPR006474">
    <property type="entry name" value="Helicase_Cas3_CRISPR-ass_core"/>
</dbReference>
<dbReference type="PROSITE" id="PS51643">
    <property type="entry name" value="HD_CAS3"/>
    <property type="match status" value="1"/>
</dbReference>
<name>A0A1W7CX02_9ACTN</name>
<keyword evidence="4" id="KW-0479">Metal-binding</keyword>
<dbReference type="RefSeq" id="WP_086158868.1">
    <property type="nucleotide sequence ID" value="NZ_CP021121.1"/>
</dbReference>
<evidence type="ECO:0000256" key="6">
    <source>
        <dbReference type="ARBA" id="ARBA00022801"/>
    </source>
</evidence>
<dbReference type="GO" id="GO:0046872">
    <property type="term" value="F:metal ion binding"/>
    <property type="evidence" value="ECO:0007669"/>
    <property type="project" value="UniProtKB-KW"/>
</dbReference>
<dbReference type="InterPro" id="IPR006483">
    <property type="entry name" value="CRISPR-assoc_Cas3_HD"/>
</dbReference>
<feature type="compositionally biased region" description="Basic and acidic residues" evidence="10">
    <location>
        <begin position="1188"/>
        <end position="1206"/>
    </location>
</feature>
<protein>
    <submittedName>
        <fullName evidence="12">Type I-E CRISPR-associated protein Cse1/CasA</fullName>
    </submittedName>
</protein>
<gene>
    <name evidence="12" type="ORF">CAG99_10335</name>
</gene>
<dbReference type="NCBIfam" id="TIGR01596">
    <property type="entry name" value="cas3_HD"/>
    <property type="match status" value="1"/>
</dbReference>
<keyword evidence="5" id="KW-0547">Nucleotide-binding</keyword>
<evidence type="ECO:0000313" key="13">
    <source>
        <dbReference type="Proteomes" id="UP000194218"/>
    </source>
</evidence>
<dbReference type="CDD" id="cd09729">
    <property type="entry name" value="Cse1_I-E"/>
    <property type="match status" value="1"/>
</dbReference>
<dbReference type="CDD" id="cd17930">
    <property type="entry name" value="DEXHc_cas3"/>
    <property type="match status" value="1"/>
</dbReference>
<dbReference type="NCBIfam" id="TIGR02547">
    <property type="entry name" value="casA_cse1"/>
    <property type="match status" value="1"/>
</dbReference>
<evidence type="ECO:0000259" key="11">
    <source>
        <dbReference type="PROSITE" id="PS51643"/>
    </source>
</evidence>
<dbReference type="GO" id="GO:0003723">
    <property type="term" value="F:RNA binding"/>
    <property type="evidence" value="ECO:0007669"/>
    <property type="project" value="TreeGrafter"/>
</dbReference>
<feature type="region of interest" description="Disordered" evidence="10">
    <location>
        <begin position="1509"/>
        <end position="1543"/>
    </location>
</feature>
<dbReference type="InterPro" id="IPR041372">
    <property type="entry name" value="Cas3_C"/>
</dbReference>
<dbReference type="InterPro" id="IPR038257">
    <property type="entry name" value="CRISPR-assoc_Cas3_HD_sf"/>
</dbReference>
<evidence type="ECO:0000256" key="1">
    <source>
        <dbReference type="ARBA" id="ARBA00006847"/>
    </source>
</evidence>
<evidence type="ECO:0000256" key="4">
    <source>
        <dbReference type="ARBA" id="ARBA00022723"/>
    </source>
</evidence>
<accession>A0A1W7CX02</accession>